<keyword evidence="3" id="KW-0418">Kinase</keyword>
<accession>A0A413RI61</accession>
<sequence>MRRATGPPERGSGTVLLLAVVGVLGLVAVVLGLLAAAQGARSRAQSAADLAALAAASAWRDGWGDPCGVAAEAVRRNGGRLVDCDALAGGVVTVVVSAPSPAGAATAHARAGPSS</sequence>
<keyword evidence="3" id="KW-0808">Transferase</keyword>
<protein>
    <submittedName>
        <fullName evidence="3">Histidine kinase</fullName>
    </submittedName>
</protein>
<keyword evidence="1" id="KW-1133">Transmembrane helix</keyword>
<organism evidence="3 4">
    <name type="scientific">Cellulomonas rhizosphaerae</name>
    <dbReference type="NCBI Taxonomy" id="2293719"/>
    <lineage>
        <taxon>Bacteria</taxon>
        <taxon>Bacillati</taxon>
        <taxon>Actinomycetota</taxon>
        <taxon>Actinomycetes</taxon>
        <taxon>Micrococcales</taxon>
        <taxon>Cellulomonadaceae</taxon>
        <taxon>Cellulomonas</taxon>
    </lineage>
</organism>
<dbReference type="Proteomes" id="UP000283374">
    <property type="component" value="Unassembled WGS sequence"/>
</dbReference>
<proteinExistence type="predicted"/>
<evidence type="ECO:0000259" key="2">
    <source>
        <dbReference type="Pfam" id="PF13400"/>
    </source>
</evidence>
<dbReference type="InterPro" id="IPR021202">
    <property type="entry name" value="Rv3654c-like"/>
</dbReference>
<feature type="transmembrane region" description="Helical" evidence="1">
    <location>
        <begin position="15"/>
        <end position="36"/>
    </location>
</feature>
<evidence type="ECO:0000313" key="3">
    <source>
        <dbReference type="EMBL" id="RHA37993.1"/>
    </source>
</evidence>
<dbReference type="InterPro" id="IPR028087">
    <property type="entry name" value="Tad_N"/>
</dbReference>
<reference evidence="3 4" key="1">
    <citation type="submission" date="2018-08" db="EMBL/GenBank/DDBJ databases">
        <title>Cellulomonas rhizosphaerae sp. nov., a novel actinomycete isolated from soil.</title>
        <authorList>
            <person name="Tian Y."/>
        </authorList>
    </citation>
    <scope>NUCLEOTIDE SEQUENCE [LARGE SCALE GENOMIC DNA]</scope>
    <source>
        <strain evidence="3 4">NEAU-TCZ24</strain>
    </source>
</reference>
<name>A0A413RI61_9CELL</name>
<keyword evidence="4" id="KW-1185">Reference proteome</keyword>
<dbReference type="RefSeq" id="WP_118768317.1">
    <property type="nucleotide sequence ID" value="NZ_QWKP01000218.1"/>
</dbReference>
<evidence type="ECO:0000256" key="1">
    <source>
        <dbReference type="SAM" id="Phobius"/>
    </source>
</evidence>
<dbReference type="Pfam" id="PF13400">
    <property type="entry name" value="Tad"/>
    <property type="match status" value="1"/>
</dbReference>
<feature type="domain" description="Putative Flp pilus-assembly TadG-like N-terminal" evidence="2">
    <location>
        <begin position="11"/>
        <end position="58"/>
    </location>
</feature>
<dbReference type="NCBIfam" id="TIGR03816">
    <property type="entry name" value="tadE_like_DECH"/>
    <property type="match status" value="1"/>
</dbReference>
<dbReference type="GO" id="GO:0016301">
    <property type="term" value="F:kinase activity"/>
    <property type="evidence" value="ECO:0007669"/>
    <property type="project" value="UniProtKB-KW"/>
</dbReference>
<dbReference type="AlphaFoldDB" id="A0A413RI61"/>
<comment type="caution">
    <text evidence="3">The sequence shown here is derived from an EMBL/GenBank/DDBJ whole genome shotgun (WGS) entry which is preliminary data.</text>
</comment>
<keyword evidence="1" id="KW-0472">Membrane</keyword>
<dbReference type="EMBL" id="QWKP01000218">
    <property type="protein sequence ID" value="RHA37993.1"/>
    <property type="molecule type" value="Genomic_DNA"/>
</dbReference>
<gene>
    <name evidence="3" type="ORF">D1825_15495</name>
</gene>
<keyword evidence="1" id="KW-0812">Transmembrane</keyword>
<evidence type="ECO:0000313" key="4">
    <source>
        <dbReference type="Proteomes" id="UP000283374"/>
    </source>
</evidence>